<sequence length="658" mass="73495">MGRIIGEFVAVLYPDGIRGPDELQIYPGVYAVVGAAAFCGGVTHTVSVAVIVFEMTGQLLYILPVMIAVLVANAICSYLQPSIYDSIIKIKHLPYLPDIPPTSSSFHGIRAEQIMTRNVRYISKDSTYAEVQDLMLEMPRLKAFPVTEDKKSMILIGSCSRHKLLRALETMVGQEARQAEAHRRIKQSIQGIDRRFKSIDKERANLNEKRPAIMRNEVMDVMNSTDLNDNSSTVPAIRYYGLDNKKSVDSTDQKPNPKILLNELSVDEHYEDSPPTKLSVQSENGRKESRFTIVPVDRKDTENVLQVRRGGQTDRPSISYSDDEASGVRRNVSNYSFRSSRSSQSHKINRRHSFHQSAHEVYSTIGGMIRSLTRMSMGRRFKKSLGEEDYDLSGEERKNWERQQLAQTIDLDEVGVDPAPFQLVEHSSLFKVHSLFSLLGLNRAYVTDCGKLVGVVALRDLRLAIERAQNGLLFADSTPIHEETTGKTISEALESGDNSDDSDDDDDEQNFLHPRLEVITRTNSEQSSLLEAALLERAELGIGIVQPISIRTPQQPIVVRSSSDGLLKSKHKPLGQSLRRSRSLVMNIPVMKIPPPSPKKLSPNGILLNAFEQGRLSPSISESGDSDTSSGRRKKSRHVQICVPPTPTKSNSNIQFDF</sequence>
<evidence type="ECO:0000256" key="11">
    <source>
        <dbReference type="SAM" id="MobiDB-lite"/>
    </source>
</evidence>
<name>A0A914C2F8_9BILA</name>
<dbReference type="FunFam" id="3.10.580.10:FF:000048">
    <property type="entry name" value="Chloride channel 2c"/>
    <property type="match status" value="1"/>
</dbReference>
<keyword evidence="2 10" id="KW-0813">Transport</keyword>
<evidence type="ECO:0000256" key="5">
    <source>
        <dbReference type="ARBA" id="ARBA00022989"/>
    </source>
</evidence>
<dbReference type="SMART" id="SM00116">
    <property type="entry name" value="CBS"/>
    <property type="match status" value="2"/>
</dbReference>
<dbReference type="InterPro" id="IPR046342">
    <property type="entry name" value="CBS_dom_sf"/>
</dbReference>
<dbReference type="SUPFAM" id="SSF81340">
    <property type="entry name" value="Clc chloride channel"/>
    <property type="match status" value="1"/>
</dbReference>
<comment type="caution">
    <text evidence="10">Lacks conserved residue(s) required for the propagation of feature annotation.</text>
</comment>
<keyword evidence="3 10" id="KW-0812">Transmembrane</keyword>
<evidence type="ECO:0000256" key="3">
    <source>
        <dbReference type="ARBA" id="ARBA00022692"/>
    </source>
</evidence>
<evidence type="ECO:0000256" key="6">
    <source>
        <dbReference type="ARBA" id="ARBA00023065"/>
    </source>
</evidence>
<feature type="compositionally biased region" description="Low complexity" evidence="11">
    <location>
        <begin position="617"/>
        <end position="629"/>
    </location>
</feature>
<evidence type="ECO:0000259" key="12">
    <source>
        <dbReference type="PROSITE" id="PS51371"/>
    </source>
</evidence>
<dbReference type="Gene3D" id="1.10.3080.10">
    <property type="entry name" value="Clc chloride channel"/>
    <property type="match status" value="1"/>
</dbReference>
<dbReference type="GO" id="GO:0005247">
    <property type="term" value="F:voltage-gated chloride channel activity"/>
    <property type="evidence" value="ECO:0007669"/>
    <property type="project" value="TreeGrafter"/>
</dbReference>
<dbReference type="InterPro" id="IPR000644">
    <property type="entry name" value="CBS_dom"/>
</dbReference>
<proteinExistence type="inferred from homology"/>
<feature type="transmembrane region" description="Helical" evidence="10">
    <location>
        <begin position="60"/>
        <end position="80"/>
    </location>
</feature>
<feature type="transmembrane region" description="Helical" evidence="10">
    <location>
        <begin position="29"/>
        <end position="53"/>
    </location>
</feature>
<keyword evidence="8 10" id="KW-0868">Chloride</keyword>
<dbReference type="InterPro" id="IPR001807">
    <property type="entry name" value="ClC"/>
</dbReference>
<keyword evidence="4" id="KW-0677">Repeat</keyword>
<evidence type="ECO:0000256" key="10">
    <source>
        <dbReference type="RuleBase" id="RU361221"/>
    </source>
</evidence>
<dbReference type="Proteomes" id="UP000887540">
    <property type="component" value="Unplaced"/>
</dbReference>
<evidence type="ECO:0000256" key="8">
    <source>
        <dbReference type="ARBA" id="ARBA00023214"/>
    </source>
</evidence>
<dbReference type="PROSITE" id="PS51371">
    <property type="entry name" value="CBS"/>
    <property type="match status" value="1"/>
</dbReference>
<keyword evidence="7 10" id="KW-0472">Membrane</keyword>
<feature type="compositionally biased region" description="Polar residues" evidence="11">
    <location>
        <begin position="648"/>
        <end position="658"/>
    </location>
</feature>
<dbReference type="PANTHER" id="PTHR45720">
    <property type="entry name" value="CHLORIDE CHANNEL PROTEIN 2"/>
    <property type="match status" value="1"/>
</dbReference>
<keyword evidence="9" id="KW-0129">CBS domain</keyword>
<protein>
    <recommendedName>
        <fullName evidence="10">Chloride channel protein</fullName>
    </recommendedName>
</protein>
<evidence type="ECO:0000256" key="7">
    <source>
        <dbReference type="ARBA" id="ARBA00023136"/>
    </source>
</evidence>
<dbReference type="Pfam" id="PF00571">
    <property type="entry name" value="CBS"/>
    <property type="match status" value="1"/>
</dbReference>
<evidence type="ECO:0000256" key="2">
    <source>
        <dbReference type="ARBA" id="ARBA00022448"/>
    </source>
</evidence>
<dbReference type="Pfam" id="PF00654">
    <property type="entry name" value="Voltage_CLC"/>
    <property type="match status" value="1"/>
</dbReference>
<feature type="region of interest" description="Disordered" evidence="11">
    <location>
        <begin position="264"/>
        <end position="289"/>
    </location>
</feature>
<dbReference type="InterPro" id="IPR014743">
    <property type="entry name" value="Cl-channel_core"/>
</dbReference>
<dbReference type="SUPFAM" id="SSF54631">
    <property type="entry name" value="CBS-domain pair"/>
    <property type="match status" value="1"/>
</dbReference>
<feature type="region of interest" description="Disordered" evidence="11">
    <location>
        <begin position="617"/>
        <end position="658"/>
    </location>
</feature>
<comment type="subcellular location">
    <subcellularLocation>
        <location evidence="1 10">Membrane</location>
        <topology evidence="1 10">Multi-pass membrane protein</topology>
    </subcellularLocation>
</comment>
<dbReference type="AlphaFoldDB" id="A0A914C2F8"/>
<keyword evidence="13" id="KW-1185">Reference proteome</keyword>
<evidence type="ECO:0000256" key="9">
    <source>
        <dbReference type="PROSITE-ProRule" id="PRU00703"/>
    </source>
</evidence>
<evidence type="ECO:0000256" key="1">
    <source>
        <dbReference type="ARBA" id="ARBA00004141"/>
    </source>
</evidence>
<keyword evidence="5 10" id="KW-1133">Transmembrane helix</keyword>
<comment type="similarity">
    <text evidence="10">Belongs to the chloride channel (TC 2.A.49) family.</text>
</comment>
<dbReference type="WBParaSite" id="ACRNAN_Path_1587.g6160.t1">
    <property type="protein sequence ID" value="ACRNAN_Path_1587.g6160.t1"/>
    <property type="gene ID" value="ACRNAN_Path_1587.g6160"/>
</dbReference>
<keyword evidence="6 10" id="KW-0406">Ion transport</keyword>
<feature type="domain" description="CBS" evidence="12">
    <location>
        <begin position="115"/>
        <end position="180"/>
    </location>
</feature>
<dbReference type="PRINTS" id="PR00762">
    <property type="entry name" value="CLCHANNEL"/>
</dbReference>
<dbReference type="Gene3D" id="3.10.580.10">
    <property type="entry name" value="CBS-domain"/>
    <property type="match status" value="2"/>
</dbReference>
<dbReference type="InterPro" id="IPR050970">
    <property type="entry name" value="Cl_channel_volt-gated"/>
</dbReference>
<reference evidence="14" key="1">
    <citation type="submission" date="2022-11" db="UniProtKB">
        <authorList>
            <consortium name="WormBaseParasite"/>
        </authorList>
    </citation>
    <scope>IDENTIFICATION</scope>
</reference>
<accession>A0A914C2F8</accession>
<dbReference type="GO" id="GO:0005886">
    <property type="term" value="C:plasma membrane"/>
    <property type="evidence" value="ECO:0007669"/>
    <property type="project" value="TreeGrafter"/>
</dbReference>
<evidence type="ECO:0000313" key="14">
    <source>
        <dbReference type="WBParaSite" id="ACRNAN_Path_1587.g6160.t1"/>
    </source>
</evidence>
<evidence type="ECO:0000313" key="13">
    <source>
        <dbReference type="Proteomes" id="UP000887540"/>
    </source>
</evidence>
<dbReference type="PANTHER" id="PTHR45720:SF10">
    <property type="entry name" value="CHLORIDE CHANNEL PROTEIN 2"/>
    <property type="match status" value="1"/>
</dbReference>
<organism evidence="13 14">
    <name type="scientific">Acrobeloides nanus</name>
    <dbReference type="NCBI Taxonomy" id="290746"/>
    <lineage>
        <taxon>Eukaryota</taxon>
        <taxon>Metazoa</taxon>
        <taxon>Ecdysozoa</taxon>
        <taxon>Nematoda</taxon>
        <taxon>Chromadorea</taxon>
        <taxon>Rhabditida</taxon>
        <taxon>Tylenchina</taxon>
        <taxon>Cephalobomorpha</taxon>
        <taxon>Cephaloboidea</taxon>
        <taxon>Cephalobidae</taxon>
        <taxon>Acrobeloides</taxon>
    </lineage>
</organism>
<evidence type="ECO:0000256" key="4">
    <source>
        <dbReference type="ARBA" id="ARBA00022737"/>
    </source>
</evidence>